<accession>A0A147B9E9</accession>
<name>A0A147B9E9_9ACAR</name>
<dbReference type="Pfam" id="PF16984">
    <property type="entry name" value="Grp7_allergen"/>
    <property type="match status" value="1"/>
</dbReference>
<protein>
    <submittedName>
        <fullName evidence="1">Uncharacterized protein</fullName>
    </submittedName>
</protein>
<dbReference type="InterPro" id="IPR020234">
    <property type="entry name" value="Mite_allergen_group-7"/>
</dbReference>
<sequence length="199" mass="21500">LTTLLRAAVAAPTPKGTAAASLHTQDAISAILSSLQSLEELQHVRLLDRTFRVSFGAYSGQTDLSGGLLRGLSSLSVVDLTPAGMDTFRASLSATNLTLEYKANVTFGSRSDVCSMRADVNFVQVDIELESNGPDQLVISNAEATNMTDLDVKFVGLRTYALQADLLARLFASAFRYDIEDELVGILESFVDDLLYEQN</sequence>
<reference evidence="1" key="1">
    <citation type="submission" date="2016-03" db="EMBL/GenBank/DDBJ databases">
        <title>Gut transcriptome analysis on engorged females of Ornithodoros mimon (Acari: Argasidae) and phylogenetic inferences of soft ticks.</title>
        <authorList>
            <person name="Landulfo G.A."/>
            <person name="Giovanni D."/>
            <person name="Carvalho E."/>
            <person name="Junqueira-de-Azevedo I."/>
            <person name="Patane J."/>
            <person name="Mendoca R."/>
            <person name="Barros-Battesti D."/>
        </authorList>
    </citation>
    <scope>NUCLEOTIDE SEQUENCE</scope>
    <source>
        <strain evidence="1">Females</strain>
        <tissue evidence="1">Gut</tissue>
    </source>
</reference>
<feature type="non-terminal residue" evidence="1">
    <location>
        <position position="199"/>
    </location>
</feature>
<dbReference type="Gene3D" id="3.15.10.50">
    <property type="match status" value="1"/>
</dbReference>
<proteinExistence type="predicted"/>
<evidence type="ECO:0000313" key="1">
    <source>
        <dbReference type="EMBL" id="JAR87373.1"/>
    </source>
</evidence>
<organism evidence="1">
    <name type="scientific">Alectorobius mimon</name>
    <dbReference type="NCBI Taxonomy" id="360319"/>
    <lineage>
        <taxon>Eukaryota</taxon>
        <taxon>Metazoa</taxon>
        <taxon>Ecdysozoa</taxon>
        <taxon>Arthropoda</taxon>
        <taxon>Chelicerata</taxon>
        <taxon>Arachnida</taxon>
        <taxon>Acari</taxon>
        <taxon>Parasitiformes</taxon>
        <taxon>Ixodida</taxon>
        <taxon>Ixodoidea</taxon>
        <taxon>Argasidae</taxon>
        <taxon>Ornithodorinae</taxon>
        <taxon>Alectorobius</taxon>
    </lineage>
</organism>
<feature type="non-terminal residue" evidence="1">
    <location>
        <position position="1"/>
    </location>
</feature>
<dbReference type="AlphaFoldDB" id="A0A147B9E9"/>
<dbReference type="InterPro" id="IPR038602">
    <property type="entry name" value="Mite_allergen_7_sf"/>
</dbReference>
<dbReference type="EMBL" id="GEIB01000540">
    <property type="protein sequence ID" value="JAR87373.1"/>
    <property type="molecule type" value="Transcribed_RNA"/>
</dbReference>